<feature type="domain" description="Vacuolar protein sorting protein 11 C-terminal" evidence="7">
    <location>
        <begin position="234"/>
        <end position="275"/>
    </location>
</feature>
<feature type="coiled-coil region" evidence="6">
    <location>
        <begin position="138"/>
        <end position="175"/>
    </location>
</feature>
<protein>
    <submittedName>
        <fullName evidence="8">Vacuolar protein sorting-associated protein 11-like protein</fullName>
    </submittedName>
</protein>
<proteinExistence type="predicted"/>
<keyword evidence="6" id="KW-0175">Coiled coil</keyword>
<evidence type="ECO:0000256" key="3">
    <source>
        <dbReference type="ARBA" id="ARBA00022771"/>
    </source>
</evidence>
<keyword evidence="9" id="KW-1185">Reference proteome</keyword>
<dbReference type="GeneID" id="23611505"/>
<keyword evidence="4" id="KW-0862">Zinc</keyword>
<dbReference type="GO" id="GO:0008270">
    <property type="term" value="F:zinc ion binding"/>
    <property type="evidence" value="ECO:0007669"/>
    <property type="project" value="UniProtKB-KW"/>
</dbReference>
<dbReference type="GO" id="GO:0030897">
    <property type="term" value="C:HOPS complex"/>
    <property type="evidence" value="ECO:0007669"/>
    <property type="project" value="TreeGrafter"/>
</dbReference>
<evidence type="ECO:0000256" key="6">
    <source>
        <dbReference type="SAM" id="Coils"/>
    </source>
</evidence>
<evidence type="ECO:0000313" key="9">
    <source>
        <dbReference type="Proteomes" id="UP000028924"/>
    </source>
</evidence>
<dbReference type="OrthoDB" id="26184at2759"/>
<dbReference type="InterPro" id="IPR024763">
    <property type="entry name" value="VPS11_C"/>
</dbReference>
<keyword evidence="5" id="KW-0472">Membrane</keyword>
<dbReference type="GO" id="GO:0005768">
    <property type="term" value="C:endosome"/>
    <property type="evidence" value="ECO:0007669"/>
    <property type="project" value="TreeGrafter"/>
</dbReference>
<dbReference type="STRING" id="3075.A0A087S9S3"/>
<name>A0A087S9S3_AUXPR</name>
<keyword evidence="2" id="KW-0479">Metal-binding</keyword>
<dbReference type="AlphaFoldDB" id="A0A087S9S3"/>
<dbReference type="GO" id="GO:0006904">
    <property type="term" value="P:vesicle docking involved in exocytosis"/>
    <property type="evidence" value="ECO:0007669"/>
    <property type="project" value="TreeGrafter"/>
</dbReference>
<sequence>MSPLNRRGWPPGGPPAYDVDQALVSCRGRGFAPGLVFLYEASGLYREAAGVLRAAGDAAGLLALCERRGDARQGGDATLWRDALEHFARLPDGEESAARVRGVLQHVEARALLPPLQVLHILAQNPALRLDLVKGYVSRQLEADNRAMAADVEEAERLEEEVERARLALERLRSEPVVFQSNRDAATGAALELPSVHFMCGHSFNARTLGDDGGGGGAGDEPGCPLCAPEHARTAALVDSNRAWAADKDAFFKQLRAAPDGFAVVTEYLGKGVLNASSVSVDAGGEGR</sequence>
<dbReference type="Proteomes" id="UP000028924">
    <property type="component" value="Unassembled WGS sequence"/>
</dbReference>
<keyword evidence="3" id="KW-0863">Zinc-finger</keyword>
<dbReference type="RefSeq" id="XP_011400442.1">
    <property type="nucleotide sequence ID" value="XM_011402140.1"/>
</dbReference>
<evidence type="ECO:0000256" key="4">
    <source>
        <dbReference type="ARBA" id="ARBA00022833"/>
    </source>
</evidence>
<evidence type="ECO:0000259" key="7">
    <source>
        <dbReference type="Pfam" id="PF12451"/>
    </source>
</evidence>
<dbReference type="GO" id="GO:0007032">
    <property type="term" value="P:endosome organization"/>
    <property type="evidence" value="ECO:0007669"/>
    <property type="project" value="TreeGrafter"/>
</dbReference>
<dbReference type="Pfam" id="PF12451">
    <property type="entry name" value="VPS11_C"/>
    <property type="match status" value="1"/>
</dbReference>
<accession>A0A087S9S3</accession>
<dbReference type="GO" id="GO:0007033">
    <property type="term" value="P:vacuole organization"/>
    <property type="evidence" value="ECO:0007669"/>
    <property type="project" value="TreeGrafter"/>
</dbReference>
<gene>
    <name evidence="8" type="ORF">F751_0114</name>
</gene>
<comment type="caution">
    <text evidence="8">The sequence shown here is derived from an EMBL/GenBank/DDBJ whole genome shotgun (WGS) entry which is preliminary data.</text>
</comment>
<comment type="subcellular location">
    <subcellularLocation>
        <location evidence="1">Membrane</location>
    </subcellularLocation>
</comment>
<dbReference type="PANTHER" id="PTHR23323:SF24">
    <property type="entry name" value="VACUOLAR PROTEIN SORTING-ASSOCIATED PROTEIN 11 HOMOLOG"/>
    <property type="match status" value="1"/>
</dbReference>
<evidence type="ECO:0000256" key="2">
    <source>
        <dbReference type="ARBA" id="ARBA00022723"/>
    </source>
</evidence>
<reference evidence="8 9" key="1">
    <citation type="journal article" date="2014" name="BMC Genomics">
        <title>Oil accumulation mechanisms of the oleaginous microalga Chlorella protothecoides revealed through its genome, transcriptomes, and proteomes.</title>
        <authorList>
            <person name="Gao C."/>
            <person name="Wang Y."/>
            <person name="Shen Y."/>
            <person name="Yan D."/>
            <person name="He X."/>
            <person name="Dai J."/>
            <person name="Wu Q."/>
        </authorList>
    </citation>
    <scope>NUCLEOTIDE SEQUENCE [LARGE SCALE GENOMIC DNA]</scope>
    <source>
        <strain evidence="8 9">0710</strain>
    </source>
</reference>
<evidence type="ECO:0000256" key="5">
    <source>
        <dbReference type="ARBA" id="ARBA00023136"/>
    </source>
</evidence>
<evidence type="ECO:0000256" key="1">
    <source>
        <dbReference type="ARBA" id="ARBA00004370"/>
    </source>
</evidence>
<dbReference type="eggNOG" id="KOG2114">
    <property type="taxonomic scope" value="Eukaryota"/>
</dbReference>
<organism evidence="8 9">
    <name type="scientific">Auxenochlorella protothecoides</name>
    <name type="common">Green microalga</name>
    <name type="synonym">Chlorella protothecoides</name>
    <dbReference type="NCBI Taxonomy" id="3075"/>
    <lineage>
        <taxon>Eukaryota</taxon>
        <taxon>Viridiplantae</taxon>
        <taxon>Chlorophyta</taxon>
        <taxon>core chlorophytes</taxon>
        <taxon>Trebouxiophyceae</taxon>
        <taxon>Chlorellales</taxon>
        <taxon>Chlorellaceae</taxon>
        <taxon>Auxenochlorella</taxon>
    </lineage>
</organism>
<dbReference type="KEGG" id="apro:F751_0114"/>
<dbReference type="GO" id="GO:0030674">
    <property type="term" value="F:protein-macromolecule adaptor activity"/>
    <property type="evidence" value="ECO:0007669"/>
    <property type="project" value="TreeGrafter"/>
</dbReference>
<evidence type="ECO:0000313" key="8">
    <source>
        <dbReference type="EMBL" id="KFM22477.1"/>
    </source>
</evidence>
<dbReference type="PANTHER" id="PTHR23323">
    <property type="entry name" value="VACUOLAR PROTEIN SORTING-ASSOCIATED PROTEIN"/>
    <property type="match status" value="1"/>
</dbReference>
<dbReference type="EMBL" id="APJO01000921">
    <property type="protein sequence ID" value="KFM22477.1"/>
    <property type="molecule type" value="Genomic_DNA"/>
</dbReference>
<dbReference type="GO" id="GO:0048284">
    <property type="term" value="P:organelle fusion"/>
    <property type="evidence" value="ECO:0007669"/>
    <property type="project" value="TreeGrafter"/>
</dbReference>